<dbReference type="InterPro" id="IPR000994">
    <property type="entry name" value="Pept_M24"/>
</dbReference>
<dbReference type="SUPFAM" id="SSF55920">
    <property type="entry name" value="Creatinase/aminopeptidase"/>
    <property type="match status" value="1"/>
</dbReference>
<dbReference type="SUPFAM" id="SSF53092">
    <property type="entry name" value="Creatinase/prolidase N-terminal domain"/>
    <property type="match status" value="1"/>
</dbReference>
<protein>
    <submittedName>
        <fullName evidence="6">Peptidase M24 family protein</fullName>
    </submittedName>
</protein>
<keyword evidence="3" id="KW-0464">Manganese</keyword>
<evidence type="ECO:0000259" key="5">
    <source>
        <dbReference type="Pfam" id="PF01321"/>
    </source>
</evidence>
<feature type="domain" description="Creatinase N-terminal" evidence="5">
    <location>
        <begin position="4"/>
        <end position="134"/>
    </location>
</feature>
<comment type="similarity">
    <text evidence="2">Belongs to the peptidase M24B family.</text>
</comment>
<dbReference type="InterPro" id="IPR050659">
    <property type="entry name" value="Peptidase_M24B"/>
</dbReference>
<proteinExistence type="inferred from homology"/>
<evidence type="ECO:0000259" key="4">
    <source>
        <dbReference type="Pfam" id="PF00557"/>
    </source>
</evidence>
<dbReference type="Proteomes" id="UP000240419">
    <property type="component" value="Unassembled WGS sequence"/>
</dbReference>
<dbReference type="CDD" id="cd01092">
    <property type="entry name" value="APP-like"/>
    <property type="match status" value="1"/>
</dbReference>
<dbReference type="InterPro" id="IPR000587">
    <property type="entry name" value="Creatinase_N"/>
</dbReference>
<comment type="cofactor">
    <cofactor evidence="1">
        <name>Mn(2+)</name>
        <dbReference type="ChEBI" id="CHEBI:29035"/>
    </cofactor>
</comment>
<name>A0A2P7V1V5_9BACL</name>
<dbReference type="Pfam" id="PF00557">
    <property type="entry name" value="Peptidase_M24"/>
    <property type="match status" value="1"/>
</dbReference>
<dbReference type="Gene3D" id="3.90.230.10">
    <property type="entry name" value="Creatinase/methionine aminopeptidase superfamily"/>
    <property type="match status" value="1"/>
</dbReference>
<dbReference type="PANTHER" id="PTHR46112">
    <property type="entry name" value="AMINOPEPTIDASE"/>
    <property type="match status" value="1"/>
</dbReference>
<dbReference type="GO" id="GO:0004177">
    <property type="term" value="F:aminopeptidase activity"/>
    <property type="evidence" value="ECO:0007669"/>
    <property type="project" value="UniProtKB-ARBA"/>
</dbReference>
<evidence type="ECO:0000256" key="2">
    <source>
        <dbReference type="ARBA" id="ARBA00008766"/>
    </source>
</evidence>
<evidence type="ECO:0000313" key="7">
    <source>
        <dbReference type="Proteomes" id="UP000240419"/>
    </source>
</evidence>
<dbReference type="AlphaFoldDB" id="A0A2P7V1V5"/>
<comment type="caution">
    <text evidence="6">The sequence shown here is derived from an EMBL/GenBank/DDBJ whole genome shotgun (WGS) entry which is preliminary data.</text>
</comment>
<dbReference type="PANTHER" id="PTHR46112:SF10">
    <property type="entry name" value="DIPEPTIDASE YKVY-RELATED"/>
    <property type="match status" value="1"/>
</dbReference>
<dbReference type="PRINTS" id="PR00599">
    <property type="entry name" value="MAPEPTIDASE"/>
</dbReference>
<dbReference type="EMBL" id="PXZM01000030">
    <property type="protein sequence ID" value="PSJ93206.1"/>
    <property type="molecule type" value="Genomic_DNA"/>
</dbReference>
<dbReference type="RefSeq" id="WP_106840260.1">
    <property type="nucleotide sequence ID" value="NZ_JBCNIW010000039.1"/>
</dbReference>
<dbReference type="GO" id="GO:0008235">
    <property type="term" value="F:metalloexopeptidase activity"/>
    <property type="evidence" value="ECO:0007669"/>
    <property type="project" value="UniProtKB-ARBA"/>
</dbReference>
<keyword evidence="7" id="KW-1185">Reference proteome</keyword>
<evidence type="ECO:0000313" key="6">
    <source>
        <dbReference type="EMBL" id="PSJ93206.1"/>
    </source>
</evidence>
<dbReference type="InterPro" id="IPR036005">
    <property type="entry name" value="Creatinase/aminopeptidase-like"/>
</dbReference>
<gene>
    <name evidence="6" type="ORF">C7R93_18815</name>
</gene>
<feature type="domain" description="Peptidase M24" evidence="4">
    <location>
        <begin position="144"/>
        <end position="345"/>
    </location>
</feature>
<dbReference type="Gene3D" id="3.40.350.10">
    <property type="entry name" value="Creatinase/prolidase N-terminal domain"/>
    <property type="match status" value="1"/>
</dbReference>
<dbReference type="InterPro" id="IPR001714">
    <property type="entry name" value="Pept_M24_MAP"/>
</dbReference>
<evidence type="ECO:0000256" key="3">
    <source>
        <dbReference type="ARBA" id="ARBA00023211"/>
    </source>
</evidence>
<organism evidence="6 7">
    <name type="scientific">Brevibacillus fortis</name>
    <dbReference type="NCBI Taxonomy" id="2126352"/>
    <lineage>
        <taxon>Bacteria</taxon>
        <taxon>Bacillati</taxon>
        <taxon>Bacillota</taxon>
        <taxon>Bacilli</taxon>
        <taxon>Bacillales</taxon>
        <taxon>Paenibacillaceae</taxon>
        <taxon>Brevibacillus</taxon>
    </lineage>
</organism>
<dbReference type="OrthoDB" id="9806388at2"/>
<dbReference type="Pfam" id="PF01321">
    <property type="entry name" value="Creatinase_N"/>
    <property type="match status" value="1"/>
</dbReference>
<accession>A0A2P7V1V5</accession>
<reference evidence="6 7" key="1">
    <citation type="submission" date="2018-03" db="EMBL/GenBank/DDBJ databases">
        <title>Brevisbacillus phylogenomics.</title>
        <authorList>
            <person name="Dunlap C."/>
        </authorList>
    </citation>
    <scope>NUCLEOTIDE SEQUENCE [LARGE SCALE GENOMIC DNA]</scope>
    <source>
        <strain evidence="6 7">NRRL NRS-1210</strain>
    </source>
</reference>
<sequence>MQERLEKLHAYMESRKLDALIITHPKNVYYFTGFLSEPHERFMGLVLVRGQSPFLFVPLLDGEKARVACPGIPIYTYNDSQDALTVLQQLLPTPLSHLGVEKNHLTAKTYEALISMVHATEAVDVGELLCSIRVAKDETEIATIKRAIWVMEESLRRTLPLISVGMTELDVVAELEYQMKKLKAQGPSFSTIVLVGERAALPHGDPGDRVIQAGEVLLIDAGVYVDGYVSDLTRTFVVGQLGAELLDMYDMVLQANLAGIQAVRPGTPIADVDLAARAVIADRGYGEFFINRVGHGIGLELHEAPYVHSQAAGELIPGMVFTIEPGIYNTKIGGIRIEDNVLVTKDGVEVLTSFPKELQIIG</sequence>
<dbReference type="InterPro" id="IPR029149">
    <property type="entry name" value="Creatin/AminoP/Spt16_N"/>
</dbReference>
<evidence type="ECO:0000256" key="1">
    <source>
        <dbReference type="ARBA" id="ARBA00001936"/>
    </source>
</evidence>